<sequence length="163" mass="18742">MLEMRAQTSIQSSAKAVWEFMNNIEGWWILSSIDHVSLEFFSQEHVLQKGMRAVLKERFGGIKGESQGIIAQVIPEKEVVWQSERAVYSYLCFNVPLRQTVIWNMEGNGKKAVLSMNVRLIFSDTLWGKLCEWYFVHMLGGKKLVVQHSLGELAHIKKTIERG</sequence>
<dbReference type="SUPFAM" id="SSF55961">
    <property type="entry name" value="Bet v1-like"/>
    <property type="match status" value="1"/>
</dbReference>
<dbReference type="AlphaFoldDB" id="A0A1G2R222"/>
<name>A0A1G2R222_9BACT</name>
<proteinExistence type="predicted"/>
<accession>A0A1G2R222</accession>
<dbReference type="EMBL" id="MHTW01000028">
    <property type="protein sequence ID" value="OHA66638.1"/>
    <property type="molecule type" value="Genomic_DNA"/>
</dbReference>
<evidence type="ECO:0008006" key="3">
    <source>
        <dbReference type="Google" id="ProtNLM"/>
    </source>
</evidence>
<evidence type="ECO:0000313" key="1">
    <source>
        <dbReference type="EMBL" id="OHA66638.1"/>
    </source>
</evidence>
<evidence type="ECO:0000313" key="2">
    <source>
        <dbReference type="Proteomes" id="UP000176901"/>
    </source>
</evidence>
<dbReference type="Proteomes" id="UP000176901">
    <property type="component" value="Unassembled WGS sequence"/>
</dbReference>
<dbReference type="STRING" id="1802451.A3C82_02060"/>
<comment type="caution">
    <text evidence="1">The sequence shown here is derived from an EMBL/GenBank/DDBJ whole genome shotgun (WGS) entry which is preliminary data.</text>
</comment>
<reference evidence="1 2" key="1">
    <citation type="journal article" date="2016" name="Nat. Commun.">
        <title>Thousands of microbial genomes shed light on interconnected biogeochemical processes in an aquifer system.</title>
        <authorList>
            <person name="Anantharaman K."/>
            <person name="Brown C.T."/>
            <person name="Hug L.A."/>
            <person name="Sharon I."/>
            <person name="Castelle C.J."/>
            <person name="Probst A.J."/>
            <person name="Thomas B.C."/>
            <person name="Singh A."/>
            <person name="Wilkins M.J."/>
            <person name="Karaoz U."/>
            <person name="Brodie E.L."/>
            <person name="Williams K.H."/>
            <person name="Hubbard S.S."/>
            <person name="Banfield J.F."/>
        </authorList>
    </citation>
    <scope>NUCLEOTIDE SEQUENCE [LARGE SCALE GENOMIC DNA]</scope>
</reference>
<protein>
    <recommendedName>
        <fullName evidence="3">Coenzyme Q-binding protein COQ10 START domain-containing protein</fullName>
    </recommendedName>
</protein>
<gene>
    <name evidence="1" type="ORF">A3C82_02060</name>
</gene>
<organism evidence="1 2">
    <name type="scientific">Candidatus Wildermuthbacteria bacterium RIFCSPHIGHO2_02_FULL_47_12</name>
    <dbReference type="NCBI Taxonomy" id="1802451"/>
    <lineage>
        <taxon>Bacteria</taxon>
        <taxon>Candidatus Wildermuthiibacteriota</taxon>
    </lineage>
</organism>